<name>A0ABN7BHD4_9HEMI</name>
<comment type="similarity">
    <text evidence="1">Belongs to the IPP transferase family.</text>
</comment>
<dbReference type="Gene3D" id="3.40.50.300">
    <property type="entry name" value="P-loop containing nucleotide triphosphate hydrolases"/>
    <property type="match status" value="1"/>
</dbReference>
<reference evidence="5 6" key="1">
    <citation type="submission" date="2023-09" db="EMBL/GenBank/DDBJ databases">
        <title>Nesidiocoris tenuis whole genome shotgun sequence.</title>
        <authorList>
            <person name="Shibata T."/>
            <person name="Shimoda M."/>
            <person name="Kobayashi T."/>
            <person name="Uehara T."/>
        </authorList>
    </citation>
    <scope>NUCLEOTIDE SEQUENCE [LARGE SCALE GENOMIC DNA]</scope>
    <source>
        <strain evidence="5 6">Japan</strain>
    </source>
</reference>
<dbReference type="InterPro" id="IPR039657">
    <property type="entry name" value="Dimethylallyltransferase"/>
</dbReference>
<dbReference type="PANTHER" id="PTHR11088:SF89">
    <property type="entry name" value="TRNA DIMETHYLALLYLTRANSFERASE"/>
    <property type="match status" value="1"/>
</dbReference>
<keyword evidence="3" id="KW-0547">Nucleotide-binding</keyword>
<gene>
    <name evidence="5" type="ORF">NTJ_16081</name>
</gene>
<keyword evidence="6" id="KW-1185">Reference proteome</keyword>
<dbReference type="Pfam" id="PF01715">
    <property type="entry name" value="IPPT"/>
    <property type="match status" value="1"/>
</dbReference>
<evidence type="ECO:0000313" key="6">
    <source>
        <dbReference type="Proteomes" id="UP001307889"/>
    </source>
</evidence>
<accession>A0ABN7BHD4</accession>
<dbReference type="GO" id="GO:0016740">
    <property type="term" value="F:transferase activity"/>
    <property type="evidence" value="ECO:0007669"/>
    <property type="project" value="UniProtKB-KW"/>
</dbReference>
<dbReference type="EMBL" id="AP028923">
    <property type="protein sequence ID" value="BET03263.1"/>
    <property type="molecule type" value="Genomic_DNA"/>
</dbReference>
<proteinExistence type="inferred from homology"/>
<evidence type="ECO:0000313" key="5">
    <source>
        <dbReference type="EMBL" id="BET03263.1"/>
    </source>
</evidence>
<dbReference type="Proteomes" id="UP001307889">
    <property type="component" value="Chromosome 15"/>
</dbReference>
<evidence type="ECO:0000256" key="4">
    <source>
        <dbReference type="ARBA" id="ARBA00022840"/>
    </source>
</evidence>
<evidence type="ECO:0000256" key="3">
    <source>
        <dbReference type="ARBA" id="ARBA00022741"/>
    </source>
</evidence>
<protein>
    <submittedName>
        <fullName evidence="5">IPP transferase</fullName>
    </submittedName>
</protein>
<evidence type="ECO:0000256" key="2">
    <source>
        <dbReference type="ARBA" id="ARBA00022679"/>
    </source>
</evidence>
<keyword evidence="2 5" id="KW-0808">Transferase</keyword>
<dbReference type="PANTHER" id="PTHR11088">
    <property type="entry name" value="TRNA DIMETHYLALLYLTRANSFERASE"/>
    <property type="match status" value="1"/>
</dbReference>
<keyword evidence="4" id="KW-0067">ATP-binding</keyword>
<dbReference type="InterPro" id="IPR027417">
    <property type="entry name" value="P-loop_NTPase"/>
</dbReference>
<sequence>MADELSWPLAQRRNTIICYATQSVYKGLDVITNKVTPEEQAIAPHHILDFVDPLKNFTVVHFRNMALPIIKDIHNSGKLPIVVGGTHYYIESLLWQVLVDDEKAEVADSKYDAITAQALLQELESWAAFLRHLTRDRFVSLSDKTRQSSAEVFSSIEEYAREAVTYCSQSNSEVAKACEQLASSVPLVKSRIRELLLAARSDLGDFRVDFEMRKIQDEINRKLHDRLRSIDPSTAAALHPNSTRKILR</sequence>
<evidence type="ECO:0000256" key="1">
    <source>
        <dbReference type="ARBA" id="ARBA00005842"/>
    </source>
</evidence>
<dbReference type="Gene3D" id="1.10.20.140">
    <property type="match status" value="1"/>
</dbReference>
<organism evidence="5 6">
    <name type="scientific">Nesidiocoris tenuis</name>
    <dbReference type="NCBI Taxonomy" id="355587"/>
    <lineage>
        <taxon>Eukaryota</taxon>
        <taxon>Metazoa</taxon>
        <taxon>Ecdysozoa</taxon>
        <taxon>Arthropoda</taxon>
        <taxon>Hexapoda</taxon>
        <taxon>Insecta</taxon>
        <taxon>Pterygota</taxon>
        <taxon>Neoptera</taxon>
        <taxon>Paraneoptera</taxon>
        <taxon>Hemiptera</taxon>
        <taxon>Heteroptera</taxon>
        <taxon>Panheteroptera</taxon>
        <taxon>Cimicomorpha</taxon>
        <taxon>Miridae</taxon>
        <taxon>Dicyphina</taxon>
        <taxon>Nesidiocoris</taxon>
    </lineage>
</organism>